<dbReference type="InterPro" id="IPR021109">
    <property type="entry name" value="Peptidase_aspartic_dom_sf"/>
</dbReference>
<dbReference type="InterPro" id="IPR023780">
    <property type="entry name" value="Chromo_domain"/>
</dbReference>
<dbReference type="CDD" id="cd00303">
    <property type="entry name" value="retropepsin_like"/>
    <property type="match status" value="1"/>
</dbReference>
<feature type="region of interest" description="Disordered" evidence="1">
    <location>
        <begin position="46"/>
        <end position="104"/>
    </location>
</feature>
<reference evidence="3" key="1">
    <citation type="submission" date="2020-07" db="EMBL/GenBank/DDBJ databases">
        <authorList>
            <person name="Lin J."/>
        </authorList>
    </citation>
    <scope>NUCLEOTIDE SEQUENCE</scope>
</reference>
<dbReference type="Gene3D" id="2.40.70.10">
    <property type="entry name" value="Acid Proteases"/>
    <property type="match status" value="1"/>
</dbReference>
<dbReference type="PROSITE" id="PS50013">
    <property type="entry name" value="CHROMO_2"/>
    <property type="match status" value="1"/>
</dbReference>
<feature type="compositionally biased region" description="Basic and acidic residues" evidence="1">
    <location>
        <begin position="57"/>
        <end position="66"/>
    </location>
</feature>
<dbReference type="AlphaFoldDB" id="A0A6V7Q6K3"/>
<feature type="region of interest" description="Disordered" evidence="1">
    <location>
        <begin position="129"/>
        <end position="148"/>
    </location>
</feature>
<dbReference type="SUPFAM" id="SSF56672">
    <property type="entry name" value="DNA/RNA polymerases"/>
    <property type="match status" value="1"/>
</dbReference>
<accession>A0A6V7Q6K3</accession>
<evidence type="ECO:0000256" key="1">
    <source>
        <dbReference type="SAM" id="MobiDB-lite"/>
    </source>
</evidence>
<evidence type="ECO:0000313" key="3">
    <source>
        <dbReference type="EMBL" id="CAD1838547.1"/>
    </source>
</evidence>
<dbReference type="PANTHER" id="PTHR15503:SF45">
    <property type="entry name" value="RNA-DIRECTED DNA POLYMERASE HOMOLOG"/>
    <property type="match status" value="1"/>
</dbReference>
<dbReference type="PANTHER" id="PTHR15503">
    <property type="entry name" value="LDOC1 RELATED"/>
    <property type="match status" value="1"/>
</dbReference>
<dbReference type="SUPFAM" id="SSF54160">
    <property type="entry name" value="Chromo domain-like"/>
    <property type="match status" value="1"/>
</dbReference>
<feature type="region of interest" description="Disordered" evidence="1">
    <location>
        <begin position="441"/>
        <end position="468"/>
    </location>
</feature>
<dbReference type="InterPro" id="IPR016197">
    <property type="entry name" value="Chromo-like_dom_sf"/>
</dbReference>
<feature type="compositionally biased region" description="Basic residues" evidence="1">
    <location>
        <begin position="67"/>
        <end position="85"/>
    </location>
</feature>
<feature type="compositionally biased region" description="Polar residues" evidence="1">
    <location>
        <begin position="91"/>
        <end position="103"/>
    </location>
</feature>
<evidence type="ECO:0000259" key="2">
    <source>
        <dbReference type="PROSITE" id="PS50013"/>
    </source>
</evidence>
<dbReference type="EMBL" id="LR862133">
    <property type="protein sequence ID" value="CAD1838547.1"/>
    <property type="molecule type" value="Genomic_DNA"/>
</dbReference>
<dbReference type="Gene3D" id="3.10.10.10">
    <property type="entry name" value="HIV Type 1 Reverse Transcriptase, subunit A, domain 1"/>
    <property type="match status" value="1"/>
</dbReference>
<dbReference type="Pfam" id="PF00385">
    <property type="entry name" value="Chromo"/>
    <property type="match status" value="1"/>
</dbReference>
<gene>
    <name evidence="3" type="ORF">CB5_LOCUS21758</name>
</gene>
<feature type="domain" description="Chromo" evidence="2">
    <location>
        <begin position="414"/>
        <end position="468"/>
    </location>
</feature>
<protein>
    <recommendedName>
        <fullName evidence="2">Chromo domain-containing protein</fullName>
    </recommendedName>
</protein>
<dbReference type="InterPro" id="IPR043502">
    <property type="entry name" value="DNA/RNA_pol_sf"/>
</dbReference>
<dbReference type="InterPro" id="IPR000953">
    <property type="entry name" value="Chromo/chromo_shadow_dom"/>
</dbReference>
<name>A0A6V7Q6K3_ANACO</name>
<organism evidence="3">
    <name type="scientific">Ananas comosus var. bracteatus</name>
    <name type="common">red pineapple</name>
    <dbReference type="NCBI Taxonomy" id="296719"/>
    <lineage>
        <taxon>Eukaryota</taxon>
        <taxon>Viridiplantae</taxon>
        <taxon>Streptophyta</taxon>
        <taxon>Embryophyta</taxon>
        <taxon>Tracheophyta</taxon>
        <taxon>Spermatophyta</taxon>
        <taxon>Magnoliopsida</taxon>
        <taxon>Liliopsida</taxon>
        <taxon>Poales</taxon>
        <taxon>Bromeliaceae</taxon>
        <taxon>Bromelioideae</taxon>
        <taxon>Ananas</taxon>
    </lineage>
</organism>
<sequence>MLEATLTQLVESVTELQDNTKEAVHHLKEQTIELFARVNLLTRAMGNAPPAPQAAERLTDYSPPEHPKKKPVSNNHKTHNQKAKGKGPTPAEQNGVGSKSPKNLKSPEEGCFLCGGPHFVRACPQRKSLNAVQTKEPESDEEKEAAETGSIRMGALRLLNAVKGATHNFIATGEAERLGLTLSKDGSRMKAVNSKAQPIAGLAKEVPVSIGSWTSKANFRSVPLDDFQVILGMEFLQTARGVPMPFLDALCMMGDESPYVVPVVRKTTDARQISALQLKKGVKRGELTYVAALKLETGSRDETPTLPVVAKLLKEFKDVMPPELPKSLPPRRAVDYRIELEPGTRAPARFPYRMSPPELAELRKQLDELLKGAELCDQQKPFEIITGQQPSTPHTLAIGIPAAALSLPPCQGVASVRKLPGGAVEREFVVQWKNLPKAEASWEREDALRHEEDRIREYQQKTSTDTSG</sequence>
<dbReference type="InterPro" id="IPR032567">
    <property type="entry name" value="RTL1-rel"/>
</dbReference>
<proteinExistence type="predicted"/>
<dbReference type="Gene3D" id="2.40.50.40">
    <property type="match status" value="1"/>
</dbReference>
<dbReference type="Pfam" id="PF08284">
    <property type="entry name" value="RVP_2"/>
    <property type="match status" value="1"/>
</dbReference>
<feature type="compositionally biased region" description="Basic and acidic residues" evidence="1">
    <location>
        <begin position="441"/>
        <end position="459"/>
    </location>
</feature>